<protein>
    <submittedName>
        <fullName evidence="2">Type II toxin-antitoxin system RelE/ParE family toxin</fullName>
    </submittedName>
</protein>
<dbReference type="Proteomes" id="UP001241056">
    <property type="component" value="Unassembled WGS sequence"/>
</dbReference>
<evidence type="ECO:0000313" key="3">
    <source>
        <dbReference type="Proteomes" id="UP001241056"/>
    </source>
</evidence>
<gene>
    <name evidence="2" type="ORF">QEZ41_11310</name>
</gene>
<keyword evidence="3" id="KW-1185">Reference proteome</keyword>
<accession>A0ABT7SRN2</accession>
<sequence>MSRPQVRIQAAASLRIDEIYRYTRSKFGATQAEKYIRDLFNSFEQISDNAVISRPIPADFAVHGFYYRYERHFVYWKYLGNGDIGIATVLHERMHQIERFKYDFKS</sequence>
<organism evidence="2 3">
    <name type="scientific">Thiopseudomonas acetoxidans</name>
    <dbReference type="NCBI Taxonomy" id="3041622"/>
    <lineage>
        <taxon>Bacteria</taxon>
        <taxon>Pseudomonadati</taxon>
        <taxon>Pseudomonadota</taxon>
        <taxon>Gammaproteobacteria</taxon>
        <taxon>Pseudomonadales</taxon>
        <taxon>Pseudomonadaceae</taxon>
        <taxon>Thiopseudomonas</taxon>
    </lineage>
</organism>
<dbReference type="InterPro" id="IPR035093">
    <property type="entry name" value="RelE/ParE_toxin_dom_sf"/>
</dbReference>
<reference evidence="2 3" key="1">
    <citation type="submission" date="2023-06" db="EMBL/GenBank/DDBJ databases">
        <title>Thiopseudomonas sp. CY1220 draft genome sequence.</title>
        <authorList>
            <person name="Zhao G."/>
            <person name="An M."/>
        </authorList>
    </citation>
    <scope>NUCLEOTIDE SEQUENCE [LARGE SCALE GENOMIC DNA]</scope>
    <source>
        <strain evidence="2 3">CY1220</strain>
    </source>
</reference>
<dbReference type="Gene3D" id="3.30.2310.20">
    <property type="entry name" value="RelE-like"/>
    <property type="match status" value="1"/>
</dbReference>
<name>A0ABT7SRN2_9GAMM</name>
<dbReference type="Pfam" id="PF05016">
    <property type="entry name" value="ParE_toxin"/>
    <property type="match status" value="1"/>
</dbReference>
<evidence type="ECO:0000256" key="1">
    <source>
        <dbReference type="ARBA" id="ARBA00022649"/>
    </source>
</evidence>
<dbReference type="EMBL" id="JAUCDY010000017">
    <property type="protein sequence ID" value="MDM7858850.1"/>
    <property type="molecule type" value="Genomic_DNA"/>
</dbReference>
<dbReference type="InterPro" id="IPR007712">
    <property type="entry name" value="RelE/ParE_toxin"/>
</dbReference>
<proteinExistence type="predicted"/>
<keyword evidence="1" id="KW-1277">Toxin-antitoxin system</keyword>
<evidence type="ECO:0000313" key="2">
    <source>
        <dbReference type="EMBL" id="MDM7858850.1"/>
    </source>
</evidence>
<comment type="caution">
    <text evidence="2">The sequence shown here is derived from an EMBL/GenBank/DDBJ whole genome shotgun (WGS) entry which is preliminary data.</text>
</comment>
<dbReference type="RefSeq" id="WP_289411700.1">
    <property type="nucleotide sequence ID" value="NZ_JAUCDY010000017.1"/>
</dbReference>